<dbReference type="PANTHER" id="PTHR39321">
    <property type="entry name" value="NICOTINATE-NUCLEOTIDE ADENYLYLTRANSFERASE-RELATED"/>
    <property type="match status" value="1"/>
</dbReference>
<keyword evidence="6 10" id="KW-0547">Nucleotide-binding</keyword>
<feature type="domain" description="Cytidyltransferase-like" evidence="11">
    <location>
        <begin position="6"/>
        <end position="161"/>
    </location>
</feature>
<keyword evidence="3 10" id="KW-0662">Pyridine nucleotide biosynthesis</keyword>
<dbReference type="InterPro" id="IPR004821">
    <property type="entry name" value="Cyt_trans-like"/>
</dbReference>
<evidence type="ECO:0000256" key="9">
    <source>
        <dbReference type="ARBA" id="ARBA00048721"/>
    </source>
</evidence>
<dbReference type="Pfam" id="PF01467">
    <property type="entry name" value="CTP_transf_like"/>
    <property type="match status" value="1"/>
</dbReference>
<protein>
    <recommendedName>
        <fullName evidence="10">Probable nicotinate-nucleotide adenylyltransferase</fullName>
        <ecNumber evidence="10">2.7.7.18</ecNumber>
    </recommendedName>
    <alternativeName>
        <fullName evidence="10">Deamido-NAD(+) diphosphorylase</fullName>
    </alternativeName>
    <alternativeName>
        <fullName evidence="10">Deamido-NAD(+) pyrophosphorylase</fullName>
    </alternativeName>
    <alternativeName>
        <fullName evidence="10">Nicotinate mononucleotide adenylyltransferase</fullName>
        <shortName evidence="10">NaMN adenylyltransferase</shortName>
    </alternativeName>
</protein>
<keyword evidence="7 10" id="KW-0067">ATP-binding</keyword>
<dbReference type="InterPro" id="IPR014729">
    <property type="entry name" value="Rossmann-like_a/b/a_fold"/>
</dbReference>
<evidence type="ECO:0000313" key="13">
    <source>
        <dbReference type="Proteomes" id="UP000830326"/>
    </source>
</evidence>
<dbReference type="NCBIfam" id="NF000841">
    <property type="entry name" value="PRK00071.1-4"/>
    <property type="match status" value="1"/>
</dbReference>
<evidence type="ECO:0000256" key="6">
    <source>
        <dbReference type="ARBA" id="ARBA00022741"/>
    </source>
</evidence>
<comment type="pathway">
    <text evidence="2 10">Cofactor biosynthesis; NAD(+) biosynthesis; deamido-NAD(+) from nicotinate D-ribonucleotide: step 1/1.</text>
</comment>
<dbReference type="RefSeq" id="WP_245032926.1">
    <property type="nucleotide sequence ID" value="NZ_CP095075.1"/>
</dbReference>
<evidence type="ECO:0000259" key="11">
    <source>
        <dbReference type="Pfam" id="PF01467"/>
    </source>
</evidence>
<dbReference type="Gene3D" id="3.40.50.620">
    <property type="entry name" value="HUPs"/>
    <property type="match status" value="1"/>
</dbReference>
<keyword evidence="4 10" id="KW-0808">Transferase</keyword>
<organism evidence="12 13">
    <name type="scientific">Halobacillus amylolyticus</name>
    <dbReference type="NCBI Taxonomy" id="2932259"/>
    <lineage>
        <taxon>Bacteria</taxon>
        <taxon>Bacillati</taxon>
        <taxon>Bacillota</taxon>
        <taxon>Bacilli</taxon>
        <taxon>Bacillales</taxon>
        <taxon>Bacillaceae</taxon>
        <taxon>Halobacillus</taxon>
    </lineage>
</organism>
<dbReference type="Proteomes" id="UP000830326">
    <property type="component" value="Chromosome"/>
</dbReference>
<evidence type="ECO:0000256" key="10">
    <source>
        <dbReference type="HAMAP-Rule" id="MF_00244"/>
    </source>
</evidence>
<evidence type="ECO:0000256" key="1">
    <source>
        <dbReference type="ARBA" id="ARBA00002324"/>
    </source>
</evidence>
<reference evidence="12" key="1">
    <citation type="submission" date="2022-04" db="EMBL/GenBank/DDBJ databases">
        <title>Halobacillus sp. isolated from saltern.</title>
        <authorList>
            <person name="Won M."/>
            <person name="Lee C.-M."/>
            <person name="Woen H.-Y."/>
            <person name="Kwon S.-W."/>
        </authorList>
    </citation>
    <scope>NUCLEOTIDE SEQUENCE</scope>
    <source>
        <strain evidence="12">SSHM10-5</strain>
    </source>
</reference>
<dbReference type="CDD" id="cd02165">
    <property type="entry name" value="NMNAT"/>
    <property type="match status" value="1"/>
</dbReference>
<accession>A0ABY4HBN2</accession>
<evidence type="ECO:0000256" key="5">
    <source>
        <dbReference type="ARBA" id="ARBA00022695"/>
    </source>
</evidence>
<proteinExistence type="inferred from homology"/>
<dbReference type="NCBIfam" id="NF000840">
    <property type="entry name" value="PRK00071.1-3"/>
    <property type="match status" value="1"/>
</dbReference>
<dbReference type="SUPFAM" id="SSF52374">
    <property type="entry name" value="Nucleotidylyl transferase"/>
    <property type="match status" value="1"/>
</dbReference>
<comment type="similarity">
    <text evidence="10">Belongs to the NadD family.</text>
</comment>
<evidence type="ECO:0000256" key="3">
    <source>
        <dbReference type="ARBA" id="ARBA00022642"/>
    </source>
</evidence>
<comment type="function">
    <text evidence="1 10">Catalyzes the reversible adenylation of nicotinate mononucleotide (NaMN) to nicotinic acid adenine dinucleotide (NaAD).</text>
</comment>
<dbReference type="EMBL" id="CP095075">
    <property type="protein sequence ID" value="UOR12246.1"/>
    <property type="molecule type" value="Genomic_DNA"/>
</dbReference>
<sequence length="190" mass="21983">MKRVGIFGGTFDPPHQGHLIMAEHVREAMDLDEVWFIPSHLPPHKKDAAVSPQERMEMVKVAVRGNDRFQCCDLELKRQGTSYTIDTIKELKMAHPDHRFYFIIGGDMVKHLSEWYKINELKALVTFVGVQRQDFEGQAADGVVMIDIPRIDISSSLIRDRLRQDLTVRYLLPETVHHYIKENTLYATKP</sequence>
<dbReference type="GO" id="GO:0004515">
    <property type="term" value="F:nicotinate-nucleotide adenylyltransferase activity"/>
    <property type="evidence" value="ECO:0007669"/>
    <property type="project" value="UniProtKB-EC"/>
</dbReference>
<name>A0ABY4HBN2_9BACI</name>
<dbReference type="EC" id="2.7.7.18" evidence="10"/>
<dbReference type="NCBIfam" id="TIGR00125">
    <property type="entry name" value="cyt_tran_rel"/>
    <property type="match status" value="1"/>
</dbReference>
<evidence type="ECO:0000256" key="4">
    <source>
        <dbReference type="ARBA" id="ARBA00022679"/>
    </source>
</evidence>
<evidence type="ECO:0000256" key="7">
    <source>
        <dbReference type="ARBA" id="ARBA00022840"/>
    </source>
</evidence>
<gene>
    <name evidence="10" type="primary">nadD</name>
    <name evidence="12" type="ORF">MUO15_01530</name>
</gene>
<dbReference type="InterPro" id="IPR005248">
    <property type="entry name" value="NadD/NMNAT"/>
</dbReference>
<evidence type="ECO:0000256" key="8">
    <source>
        <dbReference type="ARBA" id="ARBA00023027"/>
    </source>
</evidence>
<keyword evidence="8 10" id="KW-0520">NAD</keyword>
<dbReference type="NCBIfam" id="TIGR00482">
    <property type="entry name" value="nicotinate (nicotinamide) nucleotide adenylyltransferase"/>
    <property type="match status" value="1"/>
</dbReference>
<evidence type="ECO:0000256" key="2">
    <source>
        <dbReference type="ARBA" id="ARBA00005019"/>
    </source>
</evidence>
<comment type="catalytic activity">
    <reaction evidence="9 10">
        <text>nicotinate beta-D-ribonucleotide + ATP + H(+) = deamido-NAD(+) + diphosphate</text>
        <dbReference type="Rhea" id="RHEA:22860"/>
        <dbReference type="ChEBI" id="CHEBI:15378"/>
        <dbReference type="ChEBI" id="CHEBI:30616"/>
        <dbReference type="ChEBI" id="CHEBI:33019"/>
        <dbReference type="ChEBI" id="CHEBI:57502"/>
        <dbReference type="ChEBI" id="CHEBI:58437"/>
        <dbReference type="EC" id="2.7.7.18"/>
    </reaction>
</comment>
<evidence type="ECO:0000313" key="12">
    <source>
        <dbReference type="EMBL" id="UOR12246.1"/>
    </source>
</evidence>
<dbReference type="HAMAP" id="MF_00244">
    <property type="entry name" value="NaMN_adenylyltr"/>
    <property type="match status" value="1"/>
</dbReference>
<keyword evidence="13" id="KW-1185">Reference proteome</keyword>
<keyword evidence="5 10" id="KW-0548">Nucleotidyltransferase</keyword>
<dbReference type="PANTHER" id="PTHR39321:SF3">
    <property type="entry name" value="PHOSPHOPANTETHEINE ADENYLYLTRANSFERASE"/>
    <property type="match status" value="1"/>
</dbReference>